<protein>
    <submittedName>
        <fullName evidence="1">Uncharacterized protein</fullName>
    </submittedName>
</protein>
<name>A6GFV9_9BACT</name>
<dbReference type="AlphaFoldDB" id="A6GFV9"/>
<organism evidence="1 2">
    <name type="scientific">Plesiocystis pacifica SIR-1</name>
    <dbReference type="NCBI Taxonomy" id="391625"/>
    <lineage>
        <taxon>Bacteria</taxon>
        <taxon>Pseudomonadati</taxon>
        <taxon>Myxococcota</taxon>
        <taxon>Polyangia</taxon>
        <taxon>Nannocystales</taxon>
        <taxon>Nannocystaceae</taxon>
        <taxon>Plesiocystis</taxon>
    </lineage>
</organism>
<keyword evidence="2" id="KW-1185">Reference proteome</keyword>
<proteinExistence type="predicted"/>
<sequence length="170" mass="19085">MGSGLVEVISLPELRLARWGSLLVQDWRGQPFLRDYQRLGEAYREIIARYPEGISSLGLVRLDRQLGSPEAGIREEARKQFVEFDRHTVASAVVFDGGGFSARTVRTFVRAVLLFAQPKAPHKVFAELEPAVDWMSGIDERMAAEQGLSAMIRSWWEQPSPELSIRSKAG</sequence>
<evidence type="ECO:0000313" key="2">
    <source>
        <dbReference type="Proteomes" id="UP000005801"/>
    </source>
</evidence>
<gene>
    <name evidence="1" type="ORF">PPSIR1_18095</name>
</gene>
<evidence type="ECO:0000313" key="1">
    <source>
        <dbReference type="EMBL" id="EDM75257.1"/>
    </source>
</evidence>
<accession>A6GFV9</accession>
<dbReference type="EMBL" id="ABCS01000098">
    <property type="protein sequence ID" value="EDM75257.1"/>
    <property type="molecule type" value="Genomic_DNA"/>
</dbReference>
<comment type="caution">
    <text evidence="1">The sequence shown here is derived from an EMBL/GenBank/DDBJ whole genome shotgun (WGS) entry which is preliminary data.</text>
</comment>
<reference evidence="1 2" key="1">
    <citation type="submission" date="2007-06" db="EMBL/GenBank/DDBJ databases">
        <authorList>
            <person name="Shimkets L."/>
            <person name="Ferriera S."/>
            <person name="Johnson J."/>
            <person name="Kravitz S."/>
            <person name="Beeson K."/>
            <person name="Sutton G."/>
            <person name="Rogers Y.-H."/>
            <person name="Friedman R."/>
            <person name="Frazier M."/>
            <person name="Venter J.C."/>
        </authorList>
    </citation>
    <scope>NUCLEOTIDE SEQUENCE [LARGE SCALE GENOMIC DNA]</scope>
    <source>
        <strain evidence="1 2">SIR-1</strain>
    </source>
</reference>
<dbReference type="Proteomes" id="UP000005801">
    <property type="component" value="Unassembled WGS sequence"/>
</dbReference>